<dbReference type="PANTHER" id="PTHR12905:SF0">
    <property type="entry name" value="CALCINEURIN-LIKE PHOSPHOESTERASE DOMAIN-CONTAINING PROTEIN"/>
    <property type="match status" value="1"/>
</dbReference>
<dbReference type="GO" id="GO:0016787">
    <property type="term" value="F:hydrolase activity"/>
    <property type="evidence" value="ECO:0007669"/>
    <property type="project" value="InterPro"/>
</dbReference>
<dbReference type="InterPro" id="IPR029052">
    <property type="entry name" value="Metallo-depent_PP-like"/>
</dbReference>
<gene>
    <name evidence="2" type="ORF">KXV57_008540</name>
</gene>
<dbReference type="Pfam" id="PF00149">
    <property type="entry name" value="Metallophos"/>
    <property type="match status" value="1"/>
</dbReference>
<organism evidence="2 3">
    <name type="scientific">Aspergillus fumigatus</name>
    <name type="common">Neosartorya fumigata</name>
    <dbReference type="NCBI Taxonomy" id="746128"/>
    <lineage>
        <taxon>Eukaryota</taxon>
        <taxon>Fungi</taxon>
        <taxon>Dikarya</taxon>
        <taxon>Ascomycota</taxon>
        <taxon>Pezizomycotina</taxon>
        <taxon>Eurotiomycetes</taxon>
        <taxon>Eurotiomycetidae</taxon>
        <taxon>Eurotiales</taxon>
        <taxon>Aspergillaceae</taxon>
        <taxon>Aspergillus</taxon>
        <taxon>Aspergillus subgen. Fumigati</taxon>
    </lineage>
</organism>
<evidence type="ECO:0000259" key="1">
    <source>
        <dbReference type="Pfam" id="PF00149"/>
    </source>
</evidence>
<dbReference type="InterPro" id="IPR004843">
    <property type="entry name" value="Calcineurin-like_PHP"/>
</dbReference>
<proteinExistence type="predicted"/>
<dbReference type="Gene3D" id="3.60.21.10">
    <property type="match status" value="1"/>
</dbReference>
<evidence type="ECO:0000313" key="3">
    <source>
        <dbReference type="Proteomes" id="UP000813423"/>
    </source>
</evidence>
<sequence length="372" mass="40145">MVSPVELLFHLTYTDQGQATGIINSTPPVRALGNYNNHIQLSTLLNYPLTTVMGNKTIKTRLLLISDTHNTSPHPPPSPHPYRHPLPEAHILIHSGDLTTIGSYQEHATTVATLKCHPAELKLIIAGNHDITLDEAYYAALPPSSFKTRSGREDPAAIKQLYCGPEAYDAGIRYLDEGVHCFSLSTGAELRVFASPYTPAFCSWAFAYPRGRDRFNPLPEDTTASSALSSAGADAPDGVVPDFPSVDIMITHGPPAGVLDTVVHGGSVGCEGLFAAVKRARPRVHVFGHIHEGYGALRGEWGPDMTLGGTKVVCDPDKVREERGAYVDVSADSGCPLRFGEETLFVNASVLNERYKAVNAPWVVDLDLPVSS</sequence>
<dbReference type="OMA" id="IKTRICM"/>
<dbReference type="AlphaFoldDB" id="A0A9P8SQQ1"/>
<dbReference type="SUPFAM" id="SSF56300">
    <property type="entry name" value="Metallo-dependent phosphatases"/>
    <property type="match status" value="1"/>
</dbReference>
<dbReference type="EMBL" id="JAIBSC010000077">
    <property type="protein sequence ID" value="KAH1900314.1"/>
    <property type="molecule type" value="Genomic_DNA"/>
</dbReference>
<accession>A0A9P8SQQ1</accession>
<dbReference type="PANTHER" id="PTHR12905">
    <property type="entry name" value="METALLOPHOSPHOESTERASE"/>
    <property type="match status" value="1"/>
</dbReference>
<protein>
    <recommendedName>
        <fullName evidence="1">Calcineurin-like phosphoesterase domain-containing protein</fullName>
    </recommendedName>
</protein>
<dbReference type="Proteomes" id="UP000813423">
    <property type="component" value="Unassembled WGS sequence"/>
</dbReference>
<feature type="domain" description="Calcineurin-like phosphoesterase" evidence="1">
    <location>
        <begin position="61"/>
        <end position="292"/>
    </location>
</feature>
<dbReference type="CDD" id="cd07379">
    <property type="entry name" value="MPP_239FB"/>
    <property type="match status" value="1"/>
</dbReference>
<name>A0A9P8SQQ1_ASPFM</name>
<comment type="caution">
    <text evidence="2">The sequence shown here is derived from an EMBL/GenBank/DDBJ whole genome shotgun (WGS) entry which is preliminary data.</text>
</comment>
<reference evidence="2" key="1">
    <citation type="submission" date="2021-08" db="EMBL/GenBank/DDBJ databases">
        <title>Global Aspergillus fumigatus from environmental and clinical sources.</title>
        <authorList>
            <person name="Barber A."/>
            <person name="Sae-Ong T."/>
        </authorList>
    </citation>
    <scope>NUCLEOTIDE SEQUENCE</scope>
    <source>
        <strain evidence="2">NRZ-2016-071</strain>
    </source>
</reference>
<evidence type="ECO:0000313" key="2">
    <source>
        <dbReference type="EMBL" id="KAH1900314.1"/>
    </source>
</evidence>
<dbReference type="InterPro" id="IPR051693">
    <property type="entry name" value="UPF0046_metallophosphoest"/>
</dbReference>